<dbReference type="GO" id="GO:0005929">
    <property type="term" value="C:cilium"/>
    <property type="evidence" value="ECO:0007669"/>
    <property type="project" value="UniProtKB-SubCell"/>
</dbReference>
<dbReference type="GO" id="GO:0035721">
    <property type="term" value="P:intraciliary retrograde transport"/>
    <property type="evidence" value="ECO:0007669"/>
    <property type="project" value="InterPro"/>
</dbReference>
<dbReference type="RefSeq" id="XP_001747325.1">
    <property type="nucleotide sequence ID" value="XM_001747273.1"/>
</dbReference>
<dbReference type="GO" id="GO:0005874">
    <property type="term" value="C:microtubule"/>
    <property type="evidence" value="ECO:0007669"/>
    <property type="project" value="UniProtKB-KW"/>
</dbReference>
<protein>
    <submittedName>
        <fullName evidence="14">Uncharacterized protein</fullName>
    </submittedName>
</protein>
<evidence type="ECO:0000256" key="12">
    <source>
        <dbReference type="ARBA" id="ARBA00023273"/>
    </source>
</evidence>
<feature type="compositionally biased region" description="Basic and acidic residues" evidence="13">
    <location>
        <begin position="255"/>
        <end position="264"/>
    </location>
</feature>
<name>A9V3Y7_MONBE</name>
<feature type="region of interest" description="Disordered" evidence="13">
    <location>
        <begin position="229"/>
        <end position="265"/>
    </location>
</feature>
<reference evidence="14 15" key="1">
    <citation type="journal article" date="2008" name="Nature">
        <title>The genome of the choanoflagellate Monosiga brevicollis and the origin of metazoans.</title>
        <authorList>
            <consortium name="JGI Sequencing"/>
            <person name="King N."/>
            <person name="Westbrook M.J."/>
            <person name="Young S.L."/>
            <person name="Kuo A."/>
            <person name="Abedin M."/>
            <person name="Chapman J."/>
            <person name="Fairclough S."/>
            <person name="Hellsten U."/>
            <person name="Isogai Y."/>
            <person name="Letunic I."/>
            <person name="Marr M."/>
            <person name="Pincus D."/>
            <person name="Putnam N."/>
            <person name="Rokas A."/>
            <person name="Wright K.J."/>
            <person name="Zuzow R."/>
            <person name="Dirks W."/>
            <person name="Good M."/>
            <person name="Goodstein D."/>
            <person name="Lemons D."/>
            <person name="Li W."/>
            <person name="Lyons J.B."/>
            <person name="Morris A."/>
            <person name="Nichols S."/>
            <person name="Richter D.J."/>
            <person name="Salamov A."/>
            <person name="Bork P."/>
            <person name="Lim W.A."/>
            <person name="Manning G."/>
            <person name="Miller W.T."/>
            <person name="McGinnis W."/>
            <person name="Shapiro H."/>
            <person name="Tjian R."/>
            <person name="Grigoriev I.V."/>
            <person name="Rokhsar D."/>
        </authorList>
    </citation>
    <scope>NUCLEOTIDE SEQUENCE [LARGE SCALE GENOMIC DNA]</scope>
    <source>
        <strain evidence="15">MX1 / ATCC 50154</strain>
    </source>
</reference>
<dbReference type="EMBL" id="CH991557">
    <property type="protein sequence ID" value="EDQ87792.1"/>
    <property type="molecule type" value="Genomic_DNA"/>
</dbReference>
<dbReference type="GO" id="GO:0005868">
    <property type="term" value="C:cytoplasmic dynein complex"/>
    <property type="evidence" value="ECO:0007669"/>
    <property type="project" value="InterPro"/>
</dbReference>
<evidence type="ECO:0000256" key="1">
    <source>
        <dbReference type="ARBA" id="ARBA00004138"/>
    </source>
</evidence>
<keyword evidence="10" id="KW-0505">Motor protein</keyword>
<gene>
    <name evidence="14" type="ORF">MONBRDRAFT_9649</name>
</gene>
<evidence type="ECO:0000256" key="5">
    <source>
        <dbReference type="ARBA" id="ARBA00022490"/>
    </source>
</evidence>
<evidence type="ECO:0000256" key="7">
    <source>
        <dbReference type="ARBA" id="ARBA00022794"/>
    </source>
</evidence>
<dbReference type="GO" id="GO:0035735">
    <property type="term" value="P:intraciliary transport involved in cilium assembly"/>
    <property type="evidence" value="ECO:0007669"/>
    <property type="project" value="InterPro"/>
</dbReference>
<keyword evidence="7" id="KW-0970">Cilium biogenesis/degradation</keyword>
<evidence type="ECO:0000256" key="9">
    <source>
        <dbReference type="ARBA" id="ARBA00023069"/>
    </source>
</evidence>
<dbReference type="Proteomes" id="UP000001357">
    <property type="component" value="Unassembled WGS sequence"/>
</dbReference>
<dbReference type="STRING" id="81824.A9V3Y7"/>
<dbReference type="AlphaFoldDB" id="A9V3Y7"/>
<organism evidence="14 15">
    <name type="scientific">Monosiga brevicollis</name>
    <name type="common">Choanoflagellate</name>
    <dbReference type="NCBI Taxonomy" id="81824"/>
    <lineage>
        <taxon>Eukaryota</taxon>
        <taxon>Choanoflagellata</taxon>
        <taxon>Craspedida</taxon>
        <taxon>Salpingoecidae</taxon>
        <taxon>Monosiga</taxon>
    </lineage>
</organism>
<sequence>MSEDSKRKIPAYLRKKAQVKYGDDHPVRTRSARRTFESNVWLHLMVLAARLCHMNVQDAALLQLLPVPVTIVGNKYDVYRDESLLNRCRAMWAHHVFKIPYTSKTASFDHNKPLIISAGADSFGSIGVARKPLHPDDQHTYLCDYPCPQQACSCDVTPHRHGCVGAPPLDAEHAVSARTPQAMWQAVFQQAVPKAPKTDVQAAVDDPAAHQDFKEPSIDAARARKDELRPENGVSAQLSCHTIDLARTSQTNQTKETKSARQDKASCNCNANRKYSSVRS</sequence>
<keyword evidence="9" id="KW-0969">Cilium</keyword>
<evidence type="ECO:0000313" key="15">
    <source>
        <dbReference type="Proteomes" id="UP000001357"/>
    </source>
</evidence>
<proteinExistence type="inferred from homology"/>
<comment type="subcellular location">
    <subcellularLocation>
        <location evidence="1">Cell projection</location>
        <location evidence="1">Cilium</location>
    </subcellularLocation>
    <subcellularLocation>
        <location evidence="2">Cytoplasm</location>
        <location evidence="2">Cytoskeleton</location>
    </subcellularLocation>
</comment>
<evidence type="ECO:0000256" key="4">
    <source>
        <dbReference type="ARBA" id="ARBA00022473"/>
    </source>
</evidence>
<keyword evidence="15" id="KW-1185">Reference proteome</keyword>
<keyword evidence="5" id="KW-0963">Cytoplasm</keyword>
<evidence type="ECO:0000256" key="13">
    <source>
        <dbReference type="SAM" id="MobiDB-lite"/>
    </source>
</evidence>
<keyword evidence="11" id="KW-0206">Cytoskeleton</keyword>
<keyword evidence="8" id="KW-0243">Dynein</keyword>
<dbReference type="InterPro" id="IPR040045">
    <property type="entry name" value="DYNC2LI1"/>
</dbReference>
<evidence type="ECO:0000256" key="2">
    <source>
        <dbReference type="ARBA" id="ARBA00004245"/>
    </source>
</evidence>
<keyword evidence="12" id="KW-0966">Cell projection</keyword>
<dbReference type="KEGG" id="mbr:MONBRDRAFT_9649"/>
<evidence type="ECO:0000256" key="8">
    <source>
        <dbReference type="ARBA" id="ARBA00023017"/>
    </source>
</evidence>
<evidence type="ECO:0000256" key="3">
    <source>
        <dbReference type="ARBA" id="ARBA00006831"/>
    </source>
</evidence>
<evidence type="ECO:0000256" key="10">
    <source>
        <dbReference type="ARBA" id="ARBA00023175"/>
    </source>
</evidence>
<dbReference type="InParanoid" id="A9V3Y7"/>
<keyword evidence="6" id="KW-0493">Microtubule</keyword>
<keyword evidence="4" id="KW-0217">Developmental protein</keyword>
<evidence type="ECO:0000256" key="11">
    <source>
        <dbReference type="ARBA" id="ARBA00023212"/>
    </source>
</evidence>
<accession>A9V3Y7</accession>
<dbReference type="PANTHER" id="PTHR13236:SF0">
    <property type="entry name" value="CYTOPLASMIC DYNEIN 2 LIGHT INTERMEDIATE CHAIN 1"/>
    <property type="match status" value="1"/>
</dbReference>
<dbReference type="PANTHER" id="PTHR13236">
    <property type="entry name" value="DYNEIN 2 LIGHT INTERMEDIATE CHAIN, ISOFORM 2"/>
    <property type="match status" value="1"/>
</dbReference>
<evidence type="ECO:0000313" key="14">
    <source>
        <dbReference type="EMBL" id="EDQ87792.1"/>
    </source>
</evidence>
<comment type="similarity">
    <text evidence="3">Belongs to the dynein light intermediate chain family.</text>
</comment>
<dbReference type="eggNOG" id="KOG3929">
    <property type="taxonomic scope" value="Eukaryota"/>
</dbReference>
<evidence type="ECO:0000256" key="6">
    <source>
        <dbReference type="ARBA" id="ARBA00022701"/>
    </source>
</evidence>
<dbReference type="GeneID" id="5892685"/>